<dbReference type="AlphaFoldDB" id="G4Q6H9"/>
<name>G4Q6H9_ACIIR</name>
<evidence type="ECO:0000313" key="1">
    <source>
        <dbReference type="EMBL" id="AEQ23469.1"/>
    </source>
</evidence>
<dbReference type="HOGENOM" id="CLU_3245834_0_0_9"/>
<sequence length="42" mass="4891">MKETKKGNLIYVKNIRYGLNDIIGSKKLKTLELTLKNELKKL</sequence>
<dbReference type="InParanoid" id="G4Q6H9"/>
<proteinExistence type="predicted"/>
<gene>
    <name evidence="1" type="ordered locus">Acin_2276</name>
</gene>
<dbReference type="Proteomes" id="UP000007093">
    <property type="component" value="Chromosome"/>
</dbReference>
<dbReference type="KEGG" id="ain:Acin_2276"/>
<reference evidence="1 2" key="1">
    <citation type="journal article" date="2011" name="J. Bacteriol.">
        <title>Complete genome sequence of Acidaminococcus intestini RYC-MR95, a Gram-negative bacterium from the phylum Firmicutes.</title>
        <authorList>
            <person name="D'Auria G."/>
            <person name="Galan J.C."/>
            <person name="Rodriguez-Alcayna M."/>
            <person name="Moya A."/>
            <person name="Baquero F."/>
            <person name="Latorre A."/>
        </authorList>
    </citation>
    <scope>NUCLEOTIDE SEQUENCE [LARGE SCALE GENOMIC DNA]</scope>
    <source>
        <strain evidence="1 2">RyC-MR95</strain>
    </source>
</reference>
<accession>G4Q6H9</accession>
<dbReference type="EMBL" id="CP003058">
    <property type="protein sequence ID" value="AEQ23469.1"/>
    <property type="molecule type" value="Genomic_DNA"/>
</dbReference>
<organism evidence="1 2">
    <name type="scientific">Acidaminococcus intestini (strain RyC-MR95)</name>
    <dbReference type="NCBI Taxonomy" id="568816"/>
    <lineage>
        <taxon>Bacteria</taxon>
        <taxon>Bacillati</taxon>
        <taxon>Bacillota</taxon>
        <taxon>Negativicutes</taxon>
        <taxon>Acidaminococcales</taxon>
        <taxon>Acidaminococcaceae</taxon>
        <taxon>Acidaminococcus</taxon>
    </lineage>
</organism>
<protein>
    <submittedName>
        <fullName evidence="1">Uncharacterized protein</fullName>
    </submittedName>
</protein>
<dbReference type="PATRIC" id="fig|568816.4.peg.2205"/>
<evidence type="ECO:0000313" key="2">
    <source>
        <dbReference type="Proteomes" id="UP000007093"/>
    </source>
</evidence>
<keyword evidence="2" id="KW-1185">Reference proteome</keyword>